<dbReference type="Proteomes" id="UP001197827">
    <property type="component" value="Unassembled WGS sequence"/>
</dbReference>
<dbReference type="Proteomes" id="UP000593842">
    <property type="component" value="Chromosome"/>
</dbReference>
<dbReference type="Proteomes" id="UP001204814">
    <property type="component" value="Unassembled WGS sequence"/>
</dbReference>
<dbReference type="PANTHER" id="PTHR43479">
    <property type="entry name" value="ACREF/ENVCD OPERON REPRESSOR-RELATED"/>
    <property type="match status" value="1"/>
</dbReference>
<dbReference type="InterPro" id="IPR001647">
    <property type="entry name" value="HTH_TetR"/>
</dbReference>
<reference evidence="5" key="3">
    <citation type="submission" date="2021-10" db="EMBL/GenBank/DDBJ databases">
        <title>Collection of gut derived symbiotic bacterial strains cultured from healthy donors.</title>
        <authorList>
            <person name="Lin H."/>
            <person name="Littmann E."/>
            <person name="Kohout C."/>
            <person name="Pamer E.G."/>
        </authorList>
    </citation>
    <scope>NUCLEOTIDE SEQUENCE</scope>
    <source>
        <strain evidence="5">DFI.5.2</strain>
    </source>
</reference>
<evidence type="ECO:0000313" key="4">
    <source>
        <dbReference type="EMBL" id="BCL57943.1"/>
    </source>
</evidence>
<evidence type="ECO:0000256" key="2">
    <source>
        <dbReference type="PROSITE-ProRule" id="PRU00335"/>
    </source>
</evidence>
<dbReference type="PANTHER" id="PTHR43479:SF11">
    <property type="entry name" value="ACREF_ENVCD OPERON REPRESSOR-RELATED"/>
    <property type="match status" value="1"/>
</dbReference>
<dbReference type="Pfam" id="PF00440">
    <property type="entry name" value="TetR_N"/>
    <property type="match status" value="1"/>
</dbReference>
<dbReference type="KEGG" id="fit:Fi14EGH31_16550"/>
<dbReference type="InterPro" id="IPR050624">
    <property type="entry name" value="HTH-type_Tx_Regulator"/>
</dbReference>
<dbReference type="EMBL" id="AP024085">
    <property type="protein sequence ID" value="BCL57943.1"/>
    <property type="molecule type" value="Genomic_DNA"/>
</dbReference>
<evidence type="ECO:0000259" key="3">
    <source>
        <dbReference type="PROSITE" id="PS50977"/>
    </source>
</evidence>
<dbReference type="Gene3D" id="1.10.357.10">
    <property type="entry name" value="Tetracycline Repressor, domain 2"/>
    <property type="match status" value="1"/>
</dbReference>
<feature type="DNA-binding region" description="H-T-H motif" evidence="2">
    <location>
        <begin position="26"/>
        <end position="45"/>
    </location>
</feature>
<dbReference type="RefSeq" id="WP_117346828.1">
    <property type="nucleotide sequence ID" value="NZ_AP024085.1"/>
</dbReference>
<evidence type="ECO:0000313" key="5">
    <source>
        <dbReference type="EMBL" id="MCB8561981.1"/>
    </source>
</evidence>
<organism evidence="4 7">
    <name type="scientific">Faecalibacillus intestinalis</name>
    <dbReference type="NCBI Taxonomy" id="1982626"/>
    <lineage>
        <taxon>Bacteria</taxon>
        <taxon>Bacillati</taxon>
        <taxon>Bacillota</taxon>
        <taxon>Erysipelotrichia</taxon>
        <taxon>Erysipelotrichales</taxon>
        <taxon>Coprobacillaceae</taxon>
        <taxon>Faecalibacillus</taxon>
    </lineage>
</organism>
<reference evidence="4" key="1">
    <citation type="journal article" date="2020" name="Microbiol. Resour. Announc.">
        <title>Complete Genome Sequence of Faecalibacillus intestinalis JCM 34082, Isolated from Feces from a Healthy Japanese Female.</title>
        <authorList>
            <person name="Sakamoto M."/>
            <person name="Ikeyama N."/>
            <person name="Toyoda A."/>
            <person name="Murakami T."/>
            <person name="Mori H."/>
            <person name="Ohkuma M."/>
        </authorList>
    </citation>
    <scope>NUCLEOTIDE SEQUENCE</scope>
    <source>
        <strain evidence="4">14EGH31</strain>
    </source>
</reference>
<dbReference type="InterPro" id="IPR009057">
    <property type="entry name" value="Homeodomain-like_sf"/>
</dbReference>
<dbReference type="GeneID" id="70580086"/>
<evidence type="ECO:0000256" key="1">
    <source>
        <dbReference type="ARBA" id="ARBA00023125"/>
    </source>
</evidence>
<reference evidence="7" key="2">
    <citation type="submission" date="2020-09" db="EMBL/GenBank/DDBJ databases">
        <title>Complete genome sequencing of Faecalibacillus intestinalis strain 14EGH31.</title>
        <authorList>
            <person name="Sakamoto M."/>
            <person name="Murakami T."/>
            <person name="Mori H."/>
        </authorList>
    </citation>
    <scope>NUCLEOTIDE SEQUENCE [LARGE SCALE GENOMIC DNA]</scope>
    <source>
        <strain evidence="7">14EGH31</strain>
    </source>
</reference>
<evidence type="ECO:0000313" key="6">
    <source>
        <dbReference type="EMBL" id="MCQ5060275.1"/>
    </source>
</evidence>
<dbReference type="EMBL" id="JANGBO010000001">
    <property type="protein sequence ID" value="MCQ5060275.1"/>
    <property type="molecule type" value="Genomic_DNA"/>
</dbReference>
<gene>
    <name evidence="4" type="ORF">Fi14EGH31_16550</name>
    <name evidence="5" type="ORF">LJD74_08195</name>
    <name evidence="6" type="ORF">NE542_00265</name>
</gene>
<dbReference type="PRINTS" id="PR00455">
    <property type="entry name" value="HTHTETR"/>
</dbReference>
<proteinExistence type="predicted"/>
<reference evidence="6" key="4">
    <citation type="submission" date="2022-06" db="EMBL/GenBank/DDBJ databases">
        <title>Isolation of gut microbiota from human fecal samples.</title>
        <authorList>
            <person name="Pamer E.G."/>
            <person name="Barat B."/>
            <person name="Waligurski E."/>
            <person name="Medina S."/>
            <person name="Paddock L."/>
            <person name="Mostad J."/>
        </authorList>
    </citation>
    <scope>NUCLEOTIDE SEQUENCE</scope>
    <source>
        <strain evidence="6">DFI.6.24</strain>
    </source>
</reference>
<feature type="domain" description="HTH tetR-type" evidence="3">
    <location>
        <begin position="3"/>
        <end position="63"/>
    </location>
</feature>
<dbReference type="AlphaFoldDB" id="A0A7I8E1K0"/>
<accession>A0A7I8E1K0</accession>
<dbReference type="SUPFAM" id="SSF46689">
    <property type="entry name" value="Homeodomain-like"/>
    <property type="match status" value="1"/>
</dbReference>
<name>A0A7I8E1K0_9FIRM</name>
<sequence length="183" mass="21612">MYKDLKNNIINTSYQLFMENGYDQTTVNDICKACSITKTTFYRYIDSKEELLSYFFDDINERIDELRTNAKIHQNYVQQIIDAFDLIIEHMLQFKQELYCQLYISNLKENKGTFSQINDLKEIVVELIEKAQTTKEIKNPSSPQIIYNVLEHICFGCGIQWCLHQIEDVRLEFIQSLKAILIA</sequence>
<keyword evidence="1 2" id="KW-0238">DNA-binding</keyword>
<dbReference type="EMBL" id="JAJDKQ010000014">
    <property type="protein sequence ID" value="MCB8561981.1"/>
    <property type="molecule type" value="Genomic_DNA"/>
</dbReference>
<protein>
    <submittedName>
        <fullName evidence="5">TetR/AcrR family transcriptional regulator</fullName>
    </submittedName>
</protein>
<dbReference type="PROSITE" id="PS50977">
    <property type="entry name" value="HTH_TETR_2"/>
    <property type="match status" value="1"/>
</dbReference>
<evidence type="ECO:0000313" key="7">
    <source>
        <dbReference type="Proteomes" id="UP000593842"/>
    </source>
</evidence>
<dbReference type="GO" id="GO:0003677">
    <property type="term" value="F:DNA binding"/>
    <property type="evidence" value="ECO:0007669"/>
    <property type="project" value="UniProtKB-UniRule"/>
</dbReference>